<gene>
    <name evidence="1" type="ORF">PILCRDRAFT_70691</name>
</gene>
<reference evidence="1 2" key="1">
    <citation type="submission" date="2014-04" db="EMBL/GenBank/DDBJ databases">
        <authorList>
            <consortium name="DOE Joint Genome Institute"/>
            <person name="Kuo A."/>
            <person name="Tarkka M."/>
            <person name="Buscot F."/>
            <person name="Kohler A."/>
            <person name="Nagy L.G."/>
            <person name="Floudas D."/>
            <person name="Copeland A."/>
            <person name="Barry K.W."/>
            <person name="Cichocki N."/>
            <person name="Veneault-Fourrey C."/>
            <person name="LaButti K."/>
            <person name="Lindquist E.A."/>
            <person name="Lipzen A."/>
            <person name="Lundell T."/>
            <person name="Morin E."/>
            <person name="Murat C."/>
            <person name="Sun H."/>
            <person name="Tunlid A."/>
            <person name="Henrissat B."/>
            <person name="Grigoriev I.V."/>
            <person name="Hibbett D.S."/>
            <person name="Martin F."/>
            <person name="Nordberg H.P."/>
            <person name="Cantor M.N."/>
            <person name="Hua S.X."/>
        </authorList>
    </citation>
    <scope>NUCLEOTIDE SEQUENCE [LARGE SCALE GENOMIC DNA]</scope>
    <source>
        <strain evidence="1 2">F 1598</strain>
    </source>
</reference>
<accession>A0A0C3FSL8</accession>
<feature type="non-terminal residue" evidence="1">
    <location>
        <position position="1"/>
    </location>
</feature>
<dbReference type="AlphaFoldDB" id="A0A0C3FSL8"/>
<dbReference type="InParanoid" id="A0A0C3FSL8"/>
<dbReference type="HOGENOM" id="CLU_004966_2_0_1"/>
<evidence type="ECO:0000313" key="1">
    <source>
        <dbReference type="EMBL" id="KIM82639.1"/>
    </source>
</evidence>
<dbReference type="EMBL" id="KN832994">
    <property type="protein sequence ID" value="KIM82639.1"/>
    <property type="molecule type" value="Genomic_DNA"/>
</dbReference>
<name>A0A0C3FSL8_PILCF</name>
<keyword evidence="2" id="KW-1185">Reference proteome</keyword>
<sequence>LQPHDEDEIPERKKDNYFVPPHFYCVETLCAPCGAVHAWTLFDKSESPTQILEFLDAVYPTPDVRPDYICIDKGCKVLRTAIVNGSWNVWKETSRFIVDSYHYINHCTNDYLCHKWCNPAPLNGSAPNFVVVEHNVNGNAHYKRAFNTQACEQLNAWLGGFETILKRVTVYNFKWFLHTMLYIHTHNK</sequence>
<evidence type="ECO:0000313" key="2">
    <source>
        <dbReference type="Proteomes" id="UP000054166"/>
    </source>
</evidence>
<proteinExistence type="predicted"/>
<evidence type="ECO:0008006" key="3">
    <source>
        <dbReference type="Google" id="ProtNLM"/>
    </source>
</evidence>
<protein>
    <recommendedName>
        <fullName evidence="3">CxC5 like cysteine cluster associated with KDZ domain-containing protein</fullName>
    </recommendedName>
</protein>
<dbReference type="Proteomes" id="UP000054166">
    <property type="component" value="Unassembled WGS sequence"/>
</dbReference>
<dbReference type="OrthoDB" id="2527272at2759"/>
<organism evidence="1 2">
    <name type="scientific">Piloderma croceum (strain F 1598)</name>
    <dbReference type="NCBI Taxonomy" id="765440"/>
    <lineage>
        <taxon>Eukaryota</taxon>
        <taxon>Fungi</taxon>
        <taxon>Dikarya</taxon>
        <taxon>Basidiomycota</taxon>
        <taxon>Agaricomycotina</taxon>
        <taxon>Agaricomycetes</taxon>
        <taxon>Agaricomycetidae</taxon>
        <taxon>Atheliales</taxon>
        <taxon>Atheliaceae</taxon>
        <taxon>Piloderma</taxon>
    </lineage>
</organism>
<reference evidence="2" key="2">
    <citation type="submission" date="2015-01" db="EMBL/GenBank/DDBJ databases">
        <title>Evolutionary Origins and Diversification of the Mycorrhizal Mutualists.</title>
        <authorList>
            <consortium name="DOE Joint Genome Institute"/>
            <consortium name="Mycorrhizal Genomics Consortium"/>
            <person name="Kohler A."/>
            <person name="Kuo A."/>
            <person name="Nagy L.G."/>
            <person name="Floudas D."/>
            <person name="Copeland A."/>
            <person name="Barry K.W."/>
            <person name="Cichocki N."/>
            <person name="Veneault-Fourrey C."/>
            <person name="LaButti K."/>
            <person name="Lindquist E.A."/>
            <person name="Lipzen A."/>
            <person name="Lundell T."/>
            <person name="Morin E."/>
            <person name="Murat C."/>
            <person name="Riley R."/>
            <person name="Ohm R."/>
            <person name="Sun H."/>
            <person name="Tunlid A."/>
            <person name="Henrissat B."/>
            <person name="Grigoriev I.V."/>
            <person name="Hibbett D.S."/>
            <person name="Martin F."/>
        </authorList>
    </citation>
    <scope>NUCLEOTIDE SEQUENCE [LARGE SCALE GENOMIC DNA]</scope>
    <source>
        <strain evidence="2">F 1598</strain>
    </source>
</reference>